<dbReference type="PROSITE" id="PS50005">
    <property type="entry name" value="TPR"/>
    <property type="match status" value="2"/>
</dbReference>
<keyword evidence="6" id="KW-1185">Reference proteome</keyword>
<dbReference type="RefSeq" id="WP_184879010.1">
    <property type="nucleotide sequence ID" value="NZ_BOOV01000039.1"/>
</dbReference>
<proteinExistence type="predicted"/>
<name>A0A7W7G7H5_9ACTN</name>
<dbReference type="Gene3D" id="1.25.40.10">
    <property type="entry name" value="Tetratricopeptide repeat domain"/>
    <property type="match status" value="3"/>
</dbReference>
<evidence type="ECO:0000256" key="3">
    <source>
        <dbReference type="PROSITE-ProRule" id="PRU00339"/>
    </source>
</evidence>
<evidence type="ECO:0000256" key="2">
    <source>
        <dbReference type="ARBA" id="ARBA00022803"/>
    </source>
</evidence>
<dbReference type="EMBL" id="JACHND010000001">
    <property type="protein sequence ID" value="MBB4700613.1"/>
    <property type="molecule type" value="Genomic_DNA"/>
</dbReference>
<dbReference type="InterPro" id="IPR050498">
    <property type="entry name" value="Ycf3"/>
</dbReference>
<gene>
    <name evidence="5" type="ORF">BJ982_002157</name>
</gene>
<dbReference type="Pfam" id="PF13371">
    <property type="entry name" value="TPR_9"/>
    <property type="match status" value="1"/>
</dbReference>
<feature type="compositionally biased region" description="Basic and acidic residues" evidence="4">
    <location>
        <begin position="268"/>
        <end position="278"/>
    </location>
</feature>
<dbReference type="SMART" id="SM00028">
    <property type="entry name" value="TPR"/>
    <property type="match status" value="7"/>
</dbReference>
<feature type="region of interest" description="Disordered" evidence="4">
    <location>
        <begin position="253"/>
        <end position="278"/>
    </location>
</feature>
<organism evidence="5 6">
    <name type="scientific">Sphaerisporangium siamense</name>
    <dbReference type="NCBI Taxonomy" id="795645"/>
    <lineage>
        <taxon>Bacteria</taxon>
        <taxon>Bacillati</taxon>
        <taxon>Actinomycetota</taxon>
        <taxon>Actinomycetes</taxon>
        <taxon>Streptosporangiales</taxon>
        <taxon>Streptosporangiaceae</taxon>
        <taxon>Sphaerisporangium</taxon>
    </lineage>
</organism>
<dbReference type="Proteomes" id="UP000542210">
    <property type="component" value="Unassembled WGS sequence"/>
</dbReference>
<reference evidence="5 6" key="1">
    <citation type="submission" date="2020-08" db="EMBL/GenBank/DDBJ databases">
        <title>Sequencing the genomes of 1000 actinobacteria strains.</title>
        <authorList>
            <person name="Klenk H.-P."/>
        </authorList>
    </citation>
    <scope>NUCLEOTIDE SEQUENCE [LARGE SCALE GENOMIC DNA]</scope>
    <source>
        <strain evidence="5 6">DSM 45784</strain>
    </source>
</reference>
<protein>
    <submittedName>
        <fullName evidence="5">Tetratricopeptide (TPR) repeat protein</fullName>
    </submittedName>
</protein>
<evidence type="ECO:0000256" key="1">
    <source>
        <dbReference type="ARBA" id="ARBA00022737"/>
    </source>
</evidence>
<comment type="caution">
    <text evidence="5">The sequence shown here is derived from an EMBL/GenBank/DDBJ whole genome shotgun (WGS) entry which is preliminary data.</text>
</comment>
<dbReference type="InterPro" id="IPR019734">
    <property type="entry name" value="TPR_rpt"/>
</dbReference>
<keyword evidence="1" id="KW-0677">Repeat</keyword>
<dbReference type="PANTHER" id="PTHR44858:SF1">
    <property type="entry name" value="UDP-N-ACETYLGLUCOSAMINE--PEPTIDE N-ACETYLGLUCOSAMINYLTRANSFERASE SPINDLY-RELATED"/>
    <property type="match status" value="1"/>
</dbReference>
<feature type="repeat" description="TPR" evidence="3">
    <location>
        <begin position="517"/>
        <end position="550"/>
    </location>
</feature>
<dbReference type="AlphaFoldDB" id="A0A7W7G7H5"/>
<dbReference type="InterPro" id="IPR011990">
    <property type="entry name" value="TPR-like_helical_dom_sf"/>
</dbReference>
<dbReference type="PANTHER" id="PTHR44858">
    <property type="entry name" value="TETRATRICOPEPTIDE REPEAT PROTEIN 6"/>
    <property type="match status" value="1"/>
</dbReference>
<dbReference type="Pfam" id="PF13432">
    <property type="entry name" value="TPR_16"/>
    <property type="match status" value="1"/>
</dbReference>
<dbReference type="SUPFAM" id="SSF48452">
    <property type="entry name" value="TPR-like"/>
    <property type="match status" value="1"/>
</dbReference>
<sequence length="704" mass="77128">MPVQGRHPARRPHLRLTGARRADRLRRAAEETGEHAVVCVCHRRLRGPYTGADTALRALLPDAYARWPELVDHHRVELLYGIPELAEIVGPAPQQLAFTGPFEQRTRFYGAHMIRCMNQGIVTFLAEYARRVADAGGAPPCLVFEDVHAAEHTTQELVALLLRRCDPGTLRVVVSGADEELLPELAEALAHHADTVHVAEPHPDAEDRRTAEELVRAYVTADGTSDDPAEIAAYAAAEQAFVRELHDLRADELTPGASSGTKMGAIPYHRERGADPGGRGREALTDALRVSAVIGFSTATLDFGHRGRAVTDPSAHPDDFRRFTALAANALVPLNRLEESHELCMDLRRRFTDPNAHMISSYGIAMLYTRFYSPRDHETALAWQNNAVAIAALLPDPKERLLRQVFNDNALALIEMHRGNLHHALDLVRTGMERLDAALDPDEWVVHRSQLLYNRTRLLAALGRHDEAYAGFTTLIEMDPYYTDYLSERAKLARKRGDIAAALADYDRAVVMAPPFPELYYNRATARLEVGDVEGALADLGYVLEMEPQDMPTRLRRAELHLDGGDLDAAEADVAAGLALRPSDPDLLCMQGTIALERGDDEEAVRRLDAAIAAQPEYAGALVNRAVARFRLGRPSDAADDLTRALDIVGDHPDVLLNRGLAHEAAGRPGPALADFEAALALPGADTAELTAARDRCLALLAGV</sequence>
<evidence type="ECO:0000256" key="4">
    <source>
        <dbReference type="SAM" id="MobiDB-lite"/>
    </source>
</evidence>
<keyword evidence="2 3" id="KW-0802">TPR repeat</keyword>
<evidence type="ECO:0000313" key="5">
    <source>
        <dbReference type="EMBL" id="MBB4700613.1"/>
    </source>
</evidence>
<accession>A0A7W7G7H5</accession>
<evidence type="ECO:0000313" key="6">
    <source>
        <dbReference type="Proteomes" id="UP000542210"/>
    </source>
</evidence>
<feature type="repeat" description="TPR" evidence="3">
    <location>
        <begin position="449"/>
        <end position="482"/>
    </location>
</feature>